<evidence type="ECO:0000256" key="2">
    <source>
        <dbReference type="ARBA" id="ARBA00004651"/>
    </source>
</evidence>
<evidence type="ECO:0000256" key="9">
    <source>
        <dbReference type="ARBA" id="ARBA00022833"/>
    </source>
</evidence>
<comment type="subcellular location">
    <subcellularLocation>
        <location evidence="2">Cell membrane</location>
        <topology evidence="2">Multi-pass membrane protein</topology>
    </subcellularLocation>
</comment>
<keyword evidence="7 17" id="KW-0863">Zinc-finger</keyword>
<keyword evidence="21" id="KW-1185">Reference proteome</keyword>
<comment type="caution">
    <text evidence="20">The sequence shown here is derived from an EMBL/GenBank/DDBJ whole genome shotgun (WGS) entry which is preliminary data.</text>
</comment>
<dbReference type="Pfam" id="PF01363">
    <property type="entry name" value="FYVE"/>
    <property type="match status" value="1"/>
</dbReference>
<evidence type="ECO:0000256" key="6">
    <source>
        <dbReference type="ARBA" id="ARBA00022723"/>
    </source>
</evidence>
<keyword evidence="6" id="KW-0479">Metal-binding</keyword>
<evidence type="ECO:0000256" key="16">
    <source>
        <dbReference type="ARBA" id="ARBA00026104"/>
    </source>
</evidence>
<dbReference type="GO" id="GO:0016042">
    <property type="term" value="P:lipid catabolic process"/>
    <property type="evidence" value="ECO:0007669"/>
    <property type="project" value="UniProtKB-KW"/>
</dbReference>
<dbReference type="PANTHER" id="PTHR45792:SF8">
    <property type="entry name" value="DIACYLGLYCEROL LIPASE-ALPHA"/>
    <property type="match status" value="1"/>
</dbReference>
<dbReference type="Gene3D" id="3.30.40.10">
    <property type="entry name" value="Zinc/RING finger domain, C3HC4 (zinc finger)"/>
    <property type="match status" value="1"/>
</dbReference>
<proteinExistence type="predicted"/>
<keyword evidence="12" id="KW-1133">Transmembrane helix</keyword>
<feature type="compositionally biased region" description="Acidic residues" evidence="18">
    <location>
        <begin position="506"/>
        <end position="516"/>
    </location>
</feature>
<dbReference type="AlphaFoldDB" id="A0AAD7XL31"/>
<dbReference type="SUPFAM" id="SSF57903">
    <property type="entry name" value="FYVE/PHD zinc finger"/>
    <property type="match status" value="1"/>
</dbReference>
<dbReference type="GO" id="GO:0008270">
    <property type="term" value="F:zinc ion binding"/>
    <property type="evidence" value="ECO:0007669"/>
    <property type="project" value="UniProtKB-KW"/>
</dbReference>
<evidence type="ECO:0000256" key="12">
    <source>
        <dbReference type="ARBA" id="ARBA00022989"/>
    </source>
</evidence>
<name>A0AAD7XL31_9STRA</name>
<evidence type="ECO:0000256" key="13">
    <source>
        <dbReference type="ARBA" id="ARBA00023098"/>
    </source>
</evidence>
<feature type="region of interest" description="Disordered" evidence="18">
    <location>
        <begin position="496"/>
        <end position="523"/>
    </location>
</feature>
<comment type="cofactor">
    <cofactor evidence="1">
        <name>Ca(2+)</name>
        <dbReference type="ChEBI" id="CHEBI:29108"/>
    </cofactor>
</comment>
<organism evidence="20 21">
    <name type="scientific">Chrysophaeum taylorii</name>
    <dbReference type="NCBI Taxonomy" id="2483200"/>
    <lineage>
        <taxon>Eukaryota</taxon>
        <taxon>Sar</taxon>
        <taxon>Stramenopiles</taxon>
        <taxon>Ochrophyta</taxon>
        <taxon>Pelagophyceae</taxon>
        <taxon>Pelagomonadales</taxon>
        <taxon>Pelagomonadaceae</taxon>
        <taxon>Chrysophaeum</taxon>
    </lineage>
</organism>
<evidence type="ECO:0000256" key="15">
    <source>
        <dbReference type="ARBA" id="ARBA00024531"/>
    </source>
</evidence>
<dbReference type="CDD" id="cd00519">
    <property type="entry name" value="Lipase_3"/>
    <property type="match status" value="1"/>
</dbReference>
<evidence type="ECO:0000313" key="21">
    <source>
        <dbReference type="Proteomes" id="UP001230188"/>
    </source>
</evidence>
<dbReference type="Proteomes" id="UP001230188">
    <property type="component" value="Unassembled WGS sequence"/>
</dbReference>
<gene>
    <name evidence="20" type="ORF">CTAYLR_008154</name>
</gene>
<dbReference type="InterPro" id="IPR011011">
    <property type="entry name" value="Znf_FYVE_PHD"/>
</dbReference>
<dbReference type="GO" id="GO:0005886">
    <property type="term" value="C:plasma membrane"/>
    <property type="evidence" value="ECO:0007669"/>
    <property type="project" value="UniProtKB-SubCell"/>
</dbReference>
<dbReference type="InterPro" id="IPR029058">
    <property type="entry name" value="AB_hydrolase_fold"/>
</dbReference>
<dbReference type="SMART" id="SM00064">
    <property type="entry name" value="FYVE"/>
    <property type="match status" value="1"/>
</dbReference>
<dbReference type="PROSITE" id="PS50178">
    <property type="entry name" value="ZF_FYVE"/>
    <property type="match status" value="1"/>
</dbReference>
<evidence type="ECO:0000313" key="20">
    <source>
        <dbReference type="EMBL" id="KAJ8608390.1"/>
    </source>
</evidence>
<keyword evidence="9" id="KW-0862">Zinc</keyword>
<dbReference type="InterPro" id="IPR052214">
    <property type="entry name" value="DAG_Lipase-Related"/>
</dbReference>
<evidence type="ECO:0000256" key="11">
    <source>
        <dbReference type="ARBA" id="ARBA00022963"/>
    </source>
</evidence>
<dbReference type="InterPro" id="IPR017455">
    <property type="entry name" value="Znf_FYVE-rel"/>
</dbReference>
<evidence type="ECO:0000256" key="17">
    <source>
        <dbReference type="PROSITE-ProRule" id="PRU00091"/>
    </source>
</evidence>
<keyword evidence="14" id="KW-0472">Membrane</keyword>
<evidence type="ECO:0000256" key="10">
    <source>
        <dbReference type="ARBA" id="ARBA00022837"/>
    </source>
</evidence>
<evidence type="ECO:0000256" key="1">
    <source>
        <dbReference type="ARBA" id="ARBA00001913"/>
    </source>
</evidence>
<protein>
    <recommendedName>
        <fullName evidence="16">sn-1-specific diacylglycerol lipase</fullName>
        <ecNumber evidence="16">3.1.1.116</ecNumber>
    </recommendedName>
</protein>
<keyword evidence="8" id="KW-0378">Hydrolase</keyword>
<reference evidence="20" key="1">
    <citation type="submission" date="2023-01" db="EMBL/GenBank/DDBJ databases">
        <title>Metagenome sequencing of chrysophaentin producing Chrysophaeum taylorii.</title>
        <authorList>
            <person name="Davison J."/>
            <person name="Bewley C."/>
        </authorList>
    </citation>
    <scope>NUCLEOTIDE SEQUENCE</scope>
    <source>
        <strain evidence="20">NIES-1699</strain>
    </source>
</reference>
<evidence type="ECO:0000256" key="3">
    <source>
        <dbReference type="ARBA" id="ARBA00022475"/>
    </source>
</evidence>
<dbReference type="EMBL" id="JAQMWT010000172">
    <property type="protein sequence ID" value="KAJ8608390.1"/>
    <property type="molecule type" value="Genomic_DNA"/>
</dbReference>
<dbReference type="Pfam" id="PF01764">
    <property type="entry name" value="Lipase_3"/>
    <property type="match status" value="1"/>
</dbReference>
<keyword evidence="10" id="KW-0106">Calcium</keyword>
<comment type="catalytic activity">
    <reaction evidence="15">
        <text>a 1,2-diacyl-sn-glycerol + H2O = a 2-acylglycerol + a fatty acid + H(+)</text>
        <dbReference type="Rhea" id="RHEA:33275"/>
        <dbReference type="ChEBI" id="CHEBI:15377"/>
        <dbReference type="ChEBI" id="CHEBI:15378"/>
        <dbReference type="ChEBI" id="CHEBI:17389"/>
        <dbReference type="ChEBI" id="CHEBI:17815"/>
        <dbReference type="ChEBI" id="CHEBI:28868"/>
        <dbReference type="EC" id="3.1.1.116"/>
    </reaction>
    <physiologicalReaction direction="left-to-right" evidence="15">
        <dbReference type="Rhea" id="RHEA:33276"/>
    </physiologicalReaction>
</comment>
<dbReference type="SUPFAM" id="SSF53474">
    <property type="entry name" value="alpha/beta-Hydrolases"/>
    <property type="match status" value="1"/>
</dbReference>
<keyword evidence="3" id="KW-1003">Cell membrane</keyword>
<dbReference type="EC" id="3.1.1.116" evidence="16"/>
<keyword evidence="13" id="KW-0443">Lipid metabolism</keyword>
<evidence type="ECO:0000256" key="18">
    <source>
        <dbReference type="SAM" id="MobiDB-lite"/>
    </source>
</evidence>
<evidence type="ECO:0000256" key="5">
    <source>
        <dbReference type="ARBA" id="ARBA00022692"/>
    </source>
</evidence>
<evidence type="ECO:0000256" key="14">
    <source>
        <dbReference type="ARBA" id="ARBA00023136"/>
    </source>
</evidence>
<keyword evidence="4" id="KW-0597">Phosphoprotein</keyword>
<dbReference type="PANTHER" id="PTHR45792">
    <property type="entry name" value="DIACYLGLYCEROL LIPASE HOMOLOG-RELATED"/>
    <property type="match status" value="1"/>
</dbReference>
<keyword evidence="5" id="KW-0812">Transmembrane</keyword>
<evidence type="ECO:0000256" key="8">
    <source>
        <dbReference type="ARBA" id="ARBA00022801"/>
    </source>
</evidence>
<dbReference type="InterPro" id="IPR002921">
    <property type="entry name" value="Fungal_lipase-type"/>
</dbReference>
<sequence>MRRLREHAANVSKQVLEGAESAKSLVGSEPCGRCGSLALALSLTTCRACMRRVCGNCKARIEVSDAVVDARAGESSSRGKQTVCRVPCLATCVAANVSEFRDALSRSHLANVEAYFEDSRVECFPRPDSAEAPTGAGATARRLAPLAVQALRLTSYGSVATYAYRAFEAGGLAATLVSPQTRVVCDRVVPVLRRHFFKAQGTTLAGKLSTTREASELALQLYYFGCATALERLFSLPAPEVSEEEGGIDAALDAAAAAIGAAQWLYVARQLRAPHDGEDWSAWYASRVCRRAGWTLVACVGASRADAKCYVPSAPPTPFPAWCLALRKDKALLSVRGSATSTDWLINSDASRARTNGGYAHCGMLAAARAILDKCGARKVLETLFDAGFELEIVGHSMGAGVAAVLAALLDKPATCVCFAPPACVSPCLADALKDRVLSVVHRDDLVPRLSDSNCAALARDLVSDDANFKRRLAEDKALLAKHLKDLGKANAMMHDQNNTPLADESPSEAPEDDDKYLELESPPARDEERLVVPGRILYLRQKDASYAPVLGDHNSLNTHLNHIIVAPRAVDDHHIEAHLDALRAARWARGRTPARRTPPSFKRPATTNCACCGSDVTWTNISPGSDSARASATHHCRACGEVVCAFCAPAGDAVAGDGIAQTLKLQDRRISLPSMGYFSPVRVCYPCAFASYAL</sequence>
<evidence type="ECO:0000256" key="7">
    <source>
        <dbReference type="ARBA" id="ARBA00022771"/>
    </source>
</evidence>
<accession>A0AAD7XL31</accession>
<dbReference type="InterPro" id="IPR000306">
    <property type="entry name" value="Znf_FYVE"/>
</dbReference>
<keyword evidence="11" id="KW-0442">Lipid degradation</keyword>
<feature type="domain" description="FYVE-type" evidence="19">
    <location>
        <begin position="604"/>
        <end position="688"/>
    </location>
</feature>
<dbReference type="InterPro" id="IPR013083">
    <property type="entry name" value="Znf_RING/FYVE/PHD"/>
</dbReference>
<dbReference type="Gene3D" id="3.40.50.1820">
    <property type="entry name" value="alpha/beta hydrolase"/>
    <property type="match status" value="1"/>
</dbReference>
<dbReference type="GO" id="GO:0016298">
    <property type="term" value="F:lipase activity"/>
    <property type="evidence" value="ECO:0007669"/>
    <property type="project" value="TreeGrafter"/>
</dbReference>
<evidence type="ECO:0000259" key="19">
    <source>
        <dbReference type="PROSITE" id="PS50178"/>
    </source>
</evidence>
<evidence type="ECO:0000256" key="4">
    <source>
        <dbReference type="ARBA" id="ARBA00022553"/>
    </source>
</evidence>